<dbReference type="GO" id="GO:0006506">
    <property type="term" value="P:GPI anchor biosynthetic process"/>
    <property type="evidence" value="ECO:0007669"/>
    <property type="project" value="UniProtKB-UniPathway"/>
</dbReference>
<keyword evidence="7 10" id="KW-1133">Transmembrane helix</keyword>
<comment type="pathway">
    <text evidence="2">Glycolipid biosynthesis; glycosylphosphatidylinositol-anchor biosynthesis.</text>
</comment>
<dbReference type="Proteomes" id="UP000267251">
    <property type="component" value="Unassembled WGS sequence"/>
</dbReference>
<keyword evidence="4" id="KW-0337">GPI-anchor biosynthesis</keyword>
<keyword evidence="9" id="KW-0325">Glycoprotein</keyword>
<evidence type="ECO:0000256" key="9">
    <source>
        <dbReference type="ARBA" id="ARBA00023180"/>
    </source>
</evidence>
<reference evidence="12" key="1">
    <citation type="journal article" date="2018" name="Nat. Microbiol.">
        <title>Leveraging single-cell genomics to expand the fungal tree of life.</title>
        <authorList>
            <person name="Ahrendt S.R."/>
            <person name="Quandt C.A."/>
            <person name="Ciobanu D."/>
            <person name="Clum A."/>
            <person name="Salamov A."/>
            <person name="Andreopoulos B."/>
            <person name="Cheng J.F."/>
            <person name="Woyke T."/>
            <person name="Pelin A."/>
            <person name="Henrissat B."/>
            <person name="Reynolds N.K."/>
            <person name="Benny G.L."/>
            <person name="Smith M.E."/>
            <person name="James T.Y."/>
            <person name="Grigoriev I.V."/>
        </authorList>
    </citation>
    <scope>NUCLEOTIDE SEQUENCE [LARGE SCALE GENOMIC DNA]</scope>
</reference>
<keyword evidence="6" id="KW-0256">Endoplasmic reticulum</keyword>
<organism evidence="11 12">
    <name type="scientific">Piptocephalis cylindrospora</name>
    <dbReference type="NCBI Taxonomy" id="1907219"/>
    <lineage>
        <taxon>Eukaryota</taxon>
        <taxon>Fungi</taxon>
        <taxon>Fungi incertae sedis</taxon>
        <taxon>Zoopagomycota</taxon>
        <taxon>Zoopagomycotina</taxon>
        <taxon>Zoopagomycetes</taxon>
        <taxon>Zoopagales</taxon>
        <taxon>Piptocephalidaceae</taxon>
        <taxon>Piptocephalis</taxon>
    </lineage>
</organism>
<comment type="subcellular location">
    <subcellularLocation>
        <location evidence="1">Endoplasmic reticulum membrane</location>
        <topology evidence="1">Multi-pass membrane protein</topology>
    </subcellularLocation>
</comment>
<feature type="transmembrane region" description="Helical" evidence="10">
    <location>
        <begin position="390"/>
        <end position="409"/>
    </location>
</feature>
<dbReference type="UniPathway" id="UPA00196"/>
<keyword evidence="5 10" id="KW-0812">Transmembrane</keyword>
<gene>
    <name evidence="11" type="ORF">BJ684DRAFT_7577</name>
</gene>
<dbReference type="PANTHER" id="PTHR21072:SF13">
    <property type="entry name" value="GPI TRANSAMIDASE COMPONENT PIG-S"/>
    <property type="match status" value="1"/>
</dbReference>
<accession>A0A4P9Y7H3</accession>
<evidence type="ECO:0000256" key="4">
    <source>
        <dbReference type="ARBA" id="ARBA00022502"/>
    </source>
</evidence>
<dbReference type="InterPro" id="IPR019540">
    <property type="entry name" value="PtdIno-glycan_biosynth_class_S"/>
</dbReference>
<evidence type="ECO:0000256" key="7">
    <source>
        <dbReference type="ARBA" id="ARBA00022989"/>
    </source>
</evidence>
<dbReference type="EMBL" id="KZ987759">
    <property type="protein sequence ID" value="RKP15087.1"/>
    <property type="molecule type" value="Genomic_DNA"/>
</dbReference>
<evidence type="ECO:0000256" key="10">
    <source>
        <dbReference type="SAM" id="Phobius"/>
    </source>
</evidence>
<name>A0A4P9Y7H3_9FUNG</name>
<protein>
    <submittedName>
        <fullName evidence="11">Phosphatidylinositol-glycan biosynthesis class S protein</fullName>
    </submittedName>
</protein>
<dbReference type="PANTHER" id="PTHR21072">
    <property type="entry name" value="GPI TRANSAMIDASE COMPONENT PIG-S"/>
    <property type="match status" value="1"/>
</dbReference>
<evidence type="ECO:0000256" key="1">
    <source>
        <dbReference type="ARBA" id="ARBA00004477"/>
    </source>
</evidence>
<feature type="transmembrane region" description="Helical" evidence="10">
    <location>
        <begin position="16"/>
        <end position="33"/>
    </location>
</feature>
<sequence>MPDFSKTYFYPRRSRVVWAFWAVVLLGIPFWYWTTYTYRATLPHEEMEAWEEWRPRQPSFPVHSQGSGKSHDQEGTGQSVMMRWAPTYQVLFSLMVEDPRERVYGWDIGTALDEWLSPFLRRLGHTSHLEITTQVQYFTTPLIQPYYQGQSNSTSEQAHSKEYWYYEEGQLPGLIDTTNWQLASTISQAPALHLLLFLPAKAHRPLHIHTHGGGILAETDAFLIPQWGGIVLHQLEENTSPQLSSTELEPVLSIFRSQLRDLLGVQPLKAPGLEGDAQIIIKEAGEEGITGWEEDRMLRMRMVETMRKAASTLGSLSRSVQSLEHMPVQDAIRYRVEEALEWMHKACDASEEGRVAEAFQASSKAFVLSEEAFFDKDMVAMLYFPDEHKYAVYMPLFIPIAVPLLLALVQEIKWWKESRSGRGDRDTSKAKVE</sequence>
<evidence type="ECO:0000256" key="3">
    <source>
        <dbReference type="ARBA" id="ARBA00005316"/>
    </source>
</evidence>
<evidence type="ECO:0000256" key="2">
    <source>
        <dbReference type="ARBA" id="ARBA00004687"/>
    </source>
</evidence>
<evidence type="ECO:0000256" key="6">
    <source>
        <dbReference type="ARBA" id="ARBA00022824"/>
    </source>
</evidence>
<keyword evidence="8 10" id="KW-0472">Membrane</keyword>
<evidence type="ECO:0000256" key="5">
    <source>
        <dbReference type="ARBA" id="ARBA00022692"/>
    </source>
</evidence>
<evidence type="ECO:0000256" key="8">
    <source>
        <dbReference type="ARBA" id="ARBA00023136"/>
    </source>
</evidence>
<dbReference type="GO" id="GO:0042765">
    <property type="term" value="C:GPI-anchor transamidase complex"/>
    <property type="evidence" value="ECO:0007669"/>
    <property type="project" value="InterPro"/>
</dbReference>
<comment type="similarity">
    <text evidence="3">Belongs to the PIGS family.</text>
</comment>
<proteinExistence type="inferred from homology"/>
<dbReference type="GO" id="GO:0016255">
    <property type="term" value="P:attachment of GPI anchor to protein"/>
    <property type="evidence" value="ECO:0007669"/>
    <property type="project" value="InterPro"/>
</dbReference>
<keyword evidence="12" id="KW-1185">Reference proteome</keyword>
<dbReference type="AlphaFoldDB" id="A0A4P9Y7H3"/>
<dbReference type="Pfam" id="PF10510">
    <property type="entry name" value="PIG-S"/>
    <property type="match status" value="2"/>
</dbReference>
<evidence type="ECO:0000313" key="12">
    <source>
        <dbReference type="Proteomes" id="UP000267251"/>
    </source>
</evidence>
<dbReference type="OrthoDB" id="28748at2759"/>
<evidence type="ECO:0000313" key="11">
    <source>
        <dbReference type="EMBL" id="RKP15087.1"/>
    </source>
</evidence>